<feature type="non-terminal residue" evidence="2">
    <location>
        <position position="54"/>
    </location>
</feature>
<gene>
    <name evidence="2" type="ORF">ETB97_002547</name>
</gene>
<evidence type="ECO:0000313" key="2">
    <source>
        <dbReference type="EMBL" id="KAF5859706.1"/>
    </source>
</evidence>
<evidence type="ECO:0000256" key="1">
    <source>
        <dbReference type="SAM" id="MobiDB-lite"/>
    </source>
</evidence>
<dbReference type="EMBL" id="SPNV01000156">
    <property type="protein sequence ID" value="KAF5859706.1"/>
    <property type="molecule type" value="Genomic_DNA"/>
</dbReference>
<name>A0A8H6A0L8_PETAA</name>
<proteinExistence type="predicted"/>
<organism evidence="2 3">
    <name type="scientific">Petromyces alliaceus</name>
    <name type="common">Aspergillus alliaceus</name>
    <dbReference type="NCBI Taxonomy" id="209559"/>
    <lineage>
        <taxon>Eukaryota</taxon>
        <taxon>Fungi</taxon>
        <taxon>Dikarya</taxon>
        <taxon>Ascomycota</taxon>
        <taxon>Pezizomycotina</taxon>
        <taxon>Eurotiomycetes</taxon>
        <taxon>Eurotiomycetidae</taxon>
        <taxon>Eurotiales</taxon>
        <taxon>Aspergillaceae</taxon>
        <taxon>Aspergillus</taxon>
        <taxon>Aspergillus subgen. Circumdati</taxon>
    </lineage>
</organism>
<comment type="caution">
    <text evidence="2">The sequence shown here is derived from an EMBL/GenBank/DDBJ whole genome shotgun (WGS) entry which is preliminary data.</text>
</comment>
<accession>A0A8H6A0L8</accession>
<keyword evidence="3" id="KW-1185">Reference proteome</keyword>
<feature type="region of interest" description="Disordered" evidence="1">
    <location>
        <begin position="14"/>
        <end position="36"/>
    </location>
</feature>
<evidence type="ECO:0000313" key="3">
    <source>
        <dbReference type="Proteomes" id="UP000541154"/>
    </source>
</evidence>
<reference evidence="2 3" key="1">
    <citation type="submission" date="2019-04" db="EMBL/GenBank/DDBJ databases">
        <title>Aspergillus burnettii sp. nov., novel species from soil in southeast Queensland.</title>
        <authorList>
            <person name="Gilchrist C.L.M."/>
            <person name="Pitt J.I."/>
            <person name="Lange L."/>
            <person name="Lacey H.J."/>
            <person name="Vuong D."/>
            <person name="Midgley D.J."/>
            <person name="Greenfield P."/>
            <person name="Bradbury M."/>
            <person name="Lacey E."/>
            <person name="Busk P.K."/>
            <person name="Pilgaard B."/>
            <person name="Chooi Y.H."/>
            <person name="Piggott A.M."/>
        </authorList>
    </citation>
    <scope>NUCLEOTIDE SEQUENCE [LARGE SCALE GENOMIC DNA]</scope>
    <source>
        <strain evidence="2 3">FRR 5400</strain>
    </source>
</reference>
<protein>
    <submittedName>
        <fullName evidence="2">Uncharacterized protein</fullName>
    </submittedName>
</protein>
<dbReference type="Proteomes" id="UP000541154">
    <property type="component" value="Unassembled WGS sequence"/>
</dbReference>
<dbReference type="AlphaFoldDB" id="A0A8H6A0L8"/>
<sequence>MPFLARVFRIKDSHAPKKAKAPVVEDSGPPKPKWTDAWQRTEVAPEEVQDLLRG</sequence>